<accession>A0A1E8FEC0</accession>
<dbReference type="InterPro" id="IPR014319">
    <property type="entry name" value="Phageshock_PspA"/>
</dbReference>
<gene>
    <name evidence="3" type="ORF">BFC17_18060</name>
</gene>
<comment type="caution">
    <text evidence="3">The sequence shown here is derived from an EMBL/GenBank/DDBJ whole genome shotgun (WGS) entry which is preliminary data.</text>
</comment>
<evidence type="ECO:0000256" key="2">
    <source>
        <dbReference type="SAM" id="Coils"/>
    </source>
</evidence>
<dbReference type="STRING" id="1856405.BFC17_18060"/>
<feature type="coiled-coil region" evidence="2">
    <location>
        <begin position="161"/>
        <end position="195"/>
    </location>
</feature>
<protein>
    <submittedName>
        <fullName evidence="3">Phage shock protein PspA</fullName>
    </submittedName>
</protein>
<dbReference type="RefSeq" id="WP_070176413.1">
    <property type="nucleotide sequence ID" value="NZ_BMJR01000009.1"/>
</dbReference>
<proteinExistence type="inferred from homology"/>
<feature type="coiled-coil region" evidence="2">
    <location>
        <begin position="54"/>
        <end position="135"/>
    </location>
</feature>
<name>A0A1E8FEC0_9ALTE</name>
<dbReference type="OrthoDB" id="9779630at2"/>
<comment type="similarity">
    <text evidence="1">Belongs to the PspA/Vipp/IM30 family.</text>
</comment>
<dbReference type="PANTHER" id="PTHR31088">
    <property type="entry name" value="MEMBRANE-ASSOCIATED PROTEIN VIPP1, CHLOROPLASTIC"/>
    <property type="match status" value="1"/>
</dbReference>
<dbReference type="GO" id="GO:0005829">
    <property type="term" value="C:cytosol"/>
    <property type="evidence" value="ECO:0007669"/>
    <property type="project" value="TreeGrafter"/>
</dbReference>
<sequence length="230" mass="25821">MGIFSRFTDIVNSNINALLDKAEDPEKMVRLIIQEMEDTLVEVRSASAKTIANKKEIVAQISKLEADAADWQNKAEFALSKDREDLARSALQEKKKSQDAADVLSADLTAVEDQISKLQDEIVQLQEKLADAKSRQKTILMRQKTASSRLEVRKTLDSGKIDEAMGRFEQYERKIDDIESQVEAYDLGKKTLQDEFAELEAGDKINDELEALKAKMKKADKPAAKTAKSK</sequence>
<dbReference type="InterPro" id="IPR007157">
    <property type="entry name" value="PspA_VIPP1"/>
</dbReference>
<organism evidence="3 4">
    <name type="scientific">Alteromonas lipolytica</name>
    <dbReference type="NCBI Taxonomy" id="1856405"/>
    <lineage>
        <taxon>Bacteria</taxon>
        <taxon>Pseudomonadati</taxon>
        <taxon>Pseudomonadota</taxon>
        <taxon>Gammaproteobacteria</taxon>
        <taxon>Alteromonadales</taxon>
        <taxon>Alteromonadaceae</taxon>
        <taxon>Alteromonas/Salinimonas group</taxon>
        <taxon>Alteromonas</taxon>
    </lineage>
</organism>
<dbReference type="Gene3D" id="1.10.287.1490">
    <property type="match status" value="1"/>
</dbReference>
<dbReference type="NCBIfam" id="TIGR02977">
    <property type="entry name" value="phageshock_pspA"/>
    <property type="match status" value="1"/>
</dbReference>
<evidence type="ECO:0000256" key="1">
    <source>
        <dbReference type="ARBA" id="ARBA00043985"/>
    </source>
</evidence>
<dbReference type="PANTHER" id="PTHR31088:SF6">
    <property type="entry name" value="PHAGE SHOCK PROTEIN A"/>
    <property type="match status" value="1"/>
</dbReference>
<evidence type="ECO:0000313" key="3">
    <source>
        <dbReference type="EMBL" id="OFI34297.1"/>
    </source>
</evidence>
<keyword evidence="2" id="KW-0175">Coiled coil</keyword>
<evidence type="ECO:0000313" key="4">
    <source>
        <dbReference type="Proteomes" id="UP000176037"/>
    </source>
</evidence>
<dbReference type="Proteomes" id="UP000176037">
    <property type="component" value="Unassembled WGS sequence"/>
</dbReference>
<dbReference type="AlphaFoldDB" id="A0A1E8FEC0"/>
<dbReference type="Pfam" id="PF04012">
    <property type="entry name" value="PspA_IM30"/>
    <property type="match status" value="1"/>
</dbReference>
<reference evidence="3 4" key="1">
    <citation type="submission" date="2016-09" db="EMBL/GenBank/DDBJ databases">
        <title>Alteromonas lipolytica, a new species isolated from sea water.</title>
        <authorList>
            <person name="Wu Y.-H."/>
            <person name="Cheng H."/>
            <person name="Xu X.-W."/>
        </authorList>
    </citation>
    <scope>NUCLEOTIDE SEQUENCE [LARGE SCALE GENOMIC DNA]</scope>
    <source>
        <strain evidence="3 4">JW12</strain>
    </source>
</reference>
<keyword evidence="4" id="KW-1185">Reference proteome</keyword>
<dbReference type="EMBL" id="MJIC01000013">
    <property type="protein sequence ID" value="OFI34297.1"/>
    <property type="molecule type" value="Genomic_DNA"/>
</dbReference>
<dbReference type="GO" id="GO:0009271">
    <property type="term" value="P:phage shock"/>
    <property type="evidence" value="ECO:0007669"/>
    <property type="project" value="TreeGrafter"/>
</dbReference>